<proteinExistence type="predicted"/>
<dbReference type="GeneID" id="54489487"/>
<evidence type="ECO:0000256" key="4">
    <source>
        <dbReference type="SAM" id="Coils"/>
    </source>
</evidence>
<dbReference type="InterPro" id="IPR036872">
    <property type="entry name" value="CH_dom_sf"/>
</dbReference>
<feature type="coiled-coil region" evidence="4">
    <location>
        <begin position="667"/>
        <end position="730"/>
    </location>
</feature>
<dbReference type="PANTHER" id="PTHR18947">
    <property type="entry name" value="HOOK PROTEINS"/>
    <property type="match status" value="1"/>
</dbReference>
<evidence type="ECO:0000256" key="2">
    <source>
        <dbReference type="ARBA" id="ARBA00022490"/>
    </source>
</evidence>
<dbReference type="GO" id="GO:0031122">
    <property type="term" value="P:cytoplasmic microtubule organization"/>
    <property type="evidence" value="ECO:0007669"/>
    <property type="project" value="TreeGrafter"/>
</dbReference>
<feature type="domain" description="HOOK N-terminal" evidence="6">
    <location>
        <begin position="10"/>
        <end position="125"/>
    </location>
</feature>
<keyword evidence="3 4" id="KW-0175">Coiled coil</keyword>
<evidence type="ECO:0000256" key="3">
    <source>
        <dbReference type="ARBA" id="ARBA00023054"/>
    </source>
</evidence>
<feature type="region of interest" description="Disordered" evidence="5">
    <location>
        <begin position="160"/>
        <end position="199"/>
    </location>
</feature>
<dbReference type="InterPro" id="IPR043936">
    <property type="entry name" value="HOOK_N"/>
</dbReference>
<dbReference type="SUPFAM" id="SSF116907">
    <property type="entry name" value="Hook domain"/>
    <property type="match status" value="1"/>
</dbReference>
<dbReference type="EMBL" id="ML996578">
    <property type="protein sequence ID" value="KAF2755103.1"/>
    <property type="molecule type" value="Genomic_DNA"/>
</dbReference>
<feature type="compositionally biased region" description="Basic and acidic residues" evidence="5">
    <location>
        <begin position="187"/>
        <end position="199"/>
    </location>
</feature>
<dbReference type="RefSeq" id="XP_033597554.1">
    <property type="nucleotide sequence ID" value="XM_033748433.1"/>
</dbReference>
<sequence length="771" mass="88705">MERPAAHLERALLEWVNTCNMPHRVSKWKEFEDGQLLWSILVDIDPEWFSGDLPEGSPETTSNWIPRWQNLKHIDRLIRSYLTEKLNKLPNYSKNVTPDLKAIADGGAPPHTMQMLKVVVYMAVISPVSVQRQLAQFEKLDKNSSSSLIDMIKDMDESDTKLAVSGADRDATSDIGTPASRPASRNELGDNREPIERDRELEYEENLIQAKRRARGLEDQVHNLERELMESRTLIANLEEQVNDTRFSVEREIEEKRAKERLEQLSRKEMSDRNLIADLETELNEARGQLESQKRQIDRLNKDAESKQELRDEIQMLKVERDELGQKTKANENLKKKIQSLQDIERKYQSLLQDSEESRTRLDEFDKLQKRCDGLSQANNENGRMIQNLEQQLLTSEERRRILQQEKRFWDQETEEKKELYQRQVEENEELKAQIRDMHAGAATQPLSSNLDDELAGHDDSEVQPDTGKVDLSDEDSPGIFVLKQKLQQAEEQNERLKERWLKSVEDNQGLLNTIEKQKDVENSDPYVKQRNQLLSVEGQLESLRSDQMAAGVENAELRDKLSKNIGADATGEALDAATQERFDAVQCNLDKTIEEYKAVKQHYDSAVADLHDTKGLLHAVIALKADDESLTESEIARILGDELEAIDSASKEERKILRQGFVNKVASQLQGSRERVEKVNKRLEEASTSWDTMKKELEQAKKDNGVKSSDAARQELENLQRENKLMTSAWYSITTRLQSNTVVLARRTEAPKSWIRRQQAVVGGVHTPRR</sequence>
<name>A0A6A6VXY0_9PEZI</name>
<feature type="coiled-coil region" evidence="4">
    <location>
        <begin position="200"/>
        <end position="361"/>
    </location>
</feature>
<dbReference type="GO" id="GO:0008017">
    <property type="term" value="F:microtubule binding"/>
    <property type="evidence" value="ECO:0007669"/>
    <property type="project" value="TreeGrafter"/>
</dbReference>
<evidence type="ECO:0000256" key="1">
    <source>
        <dbReference type="ARBA" id="ARBA00004496"/>
    </source>
</evidence>
<comment type="subcellular location">
    <subcellularLocation>
        <location evidence="1">Cytoplasm</location>
    </subcellularLocation>
</comment>
<keyword evidence="2" id="KW-0963">Cytoplasm</keyword>
<dbReference type="Pfam" id="PF19047">
    <property type="entry name" value="HOOK_N"/>
    <property type="match status" value="1"/>
</dbReference>
<dbReference type="OrthoDB" id="2129491at2759"/>
<dbReference type="GO" id="GO:0030705">
    <property type="term" value="P:cytoskeleton-dependent intracellular transport"/>
    <property type="evidence" value="ECO:0007669"/>
    <property type="project" value="InterPro"/>
</dbReference>
<feature type="coiled-coil region" evidence="4">
    <location>
        <begin position="386"/>
        <end position="438"/>
    </location>
</feature>
<gene>
    <name evidence="7" type="ORF">EJ05DRAFT_513418</name>
</gene>
<dbReference type="PANTHER" id="PTHR18947:SF28">
    <property type="entry name" value="GIRDIN, ISOFORM A"/>
    <property type="match status" value="1"/>
</dbReference>
<feature type="region of interest" description="Disordered" evidence="5">
    <location>
        <begin position="446"/>
        <end position="476"/>
    </location>
</feature>
<accession>A0A6A6VXY0</accession>
<dbReference type="Gene3D" id="1.10.418.10">
    <property type="entry name" value="Calponin-like domain"/>
    <property type="match status" value="1"/>
</dbReference>
<feature type="coiled-coil region" evidence="4">
    <location>
        <begin position="480"/>
        <end position="507"/>
    </location>
</feature>
<dbReference type="AlphaFoldDB" id="A0A6A6VXY0"/>
<evidence type="ECO:0000313" key="8">
    <source>
        <dbReference type="Proteomes" id="UP000799437"/>
    </source>
</evidence>
<evidence type="ECO:0000313" key="7">
    <source>
        <dbReference type="EMBL" id="KAF2755103.1"/>
    </source>
</evidence>
<protein>
    <recommendedName>
        <fullName evidence="6">HOOK N-terminal domain-containing protein</fullName>
    </recommendedName>
</protein>
<organism evidence="7 8">
    <name type="scientific">Pseudovirgaria hyperparasitica</name>
    <dbReference type="NCBI Taxonomy" id="470096"/>
    <lineage>
        <taxon>Eukaryota</taxon>
        <taxon>Fungi</taxon>
        <taxon>Dikarya</taxon>
        <taxon>Ascomycota</taxon>
        <taxon>Pezizomycotina</taxon>
        <taxon>Dothideomycetes</taxon>
        <taxon>Dothideomycetes incertae sedis</taxon>
        <taxon>Acrospermales</taxon>
        <taxon>Acrospermaceae</taxon>
        <taxon>Pseudovirgaria</taxon>
    </lineage>
</organism>
<evidence type="ECO:0000256" key="5">
    <source>
        <dbReference type="SAM" id="MobiDB-lite"/>
    </source>
</evidence>
<dbReference type="CDD" id="cd22211">
    <property type="entry name" value="HkD_SF"/>
    <property type="match status" value="1"/>
</dbReference>
<reference evidence="7" key="1">
    <citation type="journal article" date="2020" name="Stud. Mycol.">
        <title>101 Dothideomycetes genomes: a test case for predicting lifestyles and emergence of pathogens.</title>
        <authorList>
            <person name="Haridas S."/>
            <person name="Albert R."/>
            <person name="Binder M."/>
            <person name="Bloem J."/>
            <person name="Labutti K."/>
            <person name="Salamov A."/>
            <person name="Andreopoulos B."/>
            <person name="Baker S."/>
            <person name="Barry K."/>
            <person name="Bills G."/>
            <person name="Bluhm B."/>
            <person name="Cannon C."/>
            <person name="Castanera R."/>
            <person name="Culley D."/>
            <person name="Daum C."/>
            <person name="Ezra D."/>
            <person name="Gonzalez J."/>
            <person name="Henrissat B."/>
            <person name="Kuo A."/>
            <person name="Liang C."/>
            <person name="Lipzen A."/>
            <person name="Lutzoni F."/>
            <person name="Magnuson J."/>
            <person name="Mondo S."/>
            <person name="Nolan M."/>
            <person name="Ohm R."/>
            <person name="Pangilinan J."/>
            <person name="Park H.-J."/>
            <person name="Ramirez L."/>
            <person name="Alfaro M."/>
            <person name="Sun H."/>
            <person name="Tritt A."/>
            <person name="Yoshinaga Y."/>
            <person name="Zwiers L.-H."/>
            <person name="Turgeon B."/>
            <person name="Goodwin S."/>
            <person name="Spatafora J."/>
            <person name="Crous P."/>
            <person name="Grigoriev I."/>
        </authorList>
    </citation>
    <scope>NUCLEOTIDE SEQUENCE</scope>
    <source>
        <strain evidence="7">CBS 121739</strain>
    </source>
</reference>
<dbReference type="GO" id="GO:0005737">
    <property type="term" value="C:cytoplasm"/>
    <property type="evidence" value="ECO:0007669"/>
    <property type="project" value="UniProtKB-SubCell"/>
</dbReference>
<evidence type="ECO:0000259" key="6">
    <source>
        <dbReference type="Pfam" id="PF19047"/>
    </source>
</evidence>
<keyword evidence="8" id="KW-1185">Reference proteome</keyword>
<dbReference type="Proteomes" id="UP000799437">
    <property type="component" value="Unassembled WGS sequence"/>
</dbReference>
<dbReference type="GO" id="GO:0005815">
    <property type="term" value="C:microtubule organizing center"/>
    <property type="evidence" value="ECO:0007669"/>
    <property type="project" value="TreeGrafter"/>
</dbReference>
<dbReference type="GO" id="GO:0051959">
    <property type="term" value="F:dynein light intermediate chain binding"/>
    <property type="evidence" value="ECO:0007669"/>
    <property type="project" value="TreeGrafter"/>
</dbReference>